<dbReference type="RefSeq" id="WP_404747098.1">
    <property type="nucleotide sequence ID" value="NZ_JBJDQH010000008.1"/>
</dbReference>
<name>A0ABW8LSL9_9ACTN</name>
<dbReference type="EMBL" id="JBJDQH010000008">
    <property type="protein sequence ID" value="MFK4267999.1"/>
    <property type="molecule type" value="Genomic_DNA"/>
</dbReference>
<evidence type="ECO:0000313" key="2">
    <source>
        <dbReference type="Proteomes" id="UP001620295"/>
    </source>
</evidence>
<comment type="caution">
    <text evidence="1">The sequence shown here is derived from an EMBL/GenBank/DDBJ whole genome shotgun (WGS) entry which is preliminary data.</text>
</comment>
<keyword evidence="2" id="KW-1185">Reference proteome</keyword>
<proteinExistence type="predicted"/>
<dbReference type="Proteomes" id="UP001620295">
    <property type="component" value="Unassembled WGS sequence"/>
</dbReference>
<reference evidence="1 2" key="1">
    <citation type="submission" date="2024-11" db="EMBL/GenBank/DDBJ databases">
        <title>The Natural Products Discovery Center: Release of the First 8490 Sequenced Strains for Exploring Actinobacteria Biosynthetic Diversity.</title>
        <authorList>
            <person name="Kalkreuter E."/>
            <person name="Kautsar S.A."/>
            <person name="Yang D."/>
            <person name="Bader C.D."/>
            <person name="Teijaro C.N."/>
            <person name="Fluegel L."/>
            <person name="Davis C.M."/>
            <person name="Simpson J.R."/>
            <person name="Lauterbach L."/>
            <person name="Steele A.D."/>
            <person name="Gui C."/>
            <person name="Meng S."/>
            <person name="Li G."/>
            <person name="Viehrig K."/>
            <person name="Ye F."/>
            <person name="Su P."/>
            <person name="Kiefer A.F."/>
            <person name="Nichols A."/>
            <person name="Cepeda A.J."/>
            <person name="Yan W."/>
            <person name="Fan B."/>
            <person name="Jiang Y."/>
            <person name="Adhikari A."/>
            <person name="Zheng C.-J."/>
            <person name="Schuster L."/>
            <person name="Cowan T.M."/>
            <person name="Smanski M.J."/>
            <person name="Chevrette M.G."/>
            <person name="De Carvalho L.P.S."/>
            <person name="Shen B."/>
        </authorList>
    </citation>
    <scope>NUCLEOTIDE SEQUENCE [LARGE SCALE GENOMIC DNA]</scope>
    <source>
        <strain evidence="1 2">NPDC020863</strain>
    </source>
</reference>
<protein>
    <submittedName>
        <fullName evidence="1">Uncharacterized protein</fullName>
    </submittedName>
</protein>
<evidence type="ECO:0000313" key="1">
    <source>
        <dbReference type="EMBL" id="MFK4267999.1"/>
    </source>
</evidence>
<sequence>MSSSQIDLVKTEAMPRTALASLVAAVAEDPKAVAAGVKASVRRSQEDVNNCMMGGWTS</sequence>
<gene>
    <name evidence="1" type="ORF">ACI2L5_24115</name>
</gene>
<accession>A0ABW8LSL9</accession>
<organism evidence="1 2">
    <name type="scientific">Streptomyces milbemycinicus</name>
    <dbReference type="NCBI Taxonomy" id="476552"/>
    <lineage>
        <taxon>Bacteria</taxon>
        <taxon>Bacillati</taxon>
        <taxon>Actinomycetota</taxon>
        <taxon>Actinomycetes</taxon>
        <taxon>Kitasatosporales</taxon>
        <taxon>Streptomycetaceae</taxon>
        <taxon>Streptomyces</taxon>
    </lineage>
</organism>